<comment type="caution">
    <text evidence="3">The sequence shown here is derived from an EMBL/GenBank/DDBJ whole genome shotgun (WGS) entry which is preliminary data.</text>
</comment>
<evidence type="ECO:0000256" key="2">
    <source>
        <dbReference type="RuleBase" id="RU003860"/>
    </source>
</evidence>
<dbReference type="InterPro" id="IPR002634">
    <property type="entry name" value="BolA"/>
</dbReference>
<dbReference type="EMBL" id="JACAZI010000009">
    <property type="protein sequence ID" value="KAF7353053.1"/>
    <property type="molecule type" value="Genomic_DNA"/>
</dbReference>
<proteinExistence type="inferred from homology"/>
<dbReference type="SUPFAM" id="SSF82657">
    <property type="entry name" value="BolA-like"/>
    <property type="match status" value="1"/>
</dbReference>
<name>A0A8H7CZF5_9AGAR</name>
<dbReference type="PANTHER" id="PTHR46188">
    <property type="entry name" value="BOLA-LIKE PROTEIN 3"/>
    <property type="match status" value="1"/>
</dbReference>
<accession>A0A8H7CZF5</accession>
<dbReference type="GO" id="GO:0005759">
    <property type="term" value="C:mitochondrial matrix"/>
    <property type="evidence" value="ECO:0007669"/>
    <property type="project" value="TreeGrafter"/>
</dbReference>
<evidence type="ECO:0000256" key="1">
    <source>
        <dbReference type="ARBA" id="ARBA00005578"/>
    </source>
</evidence>
<dbReference type="OrthoDB" id="203381at2759"/>
<keyword evidence="4" id="KW-1185">Reference proteome</keyword>
<reference evidence="3" key="1">
    <citation type="submission" date="2020-05" db="EMBL/GenBank/DDBJ databases">
        <title>Mycena genomes resolve the evolution of fungal bioluminescence.</title>
        <authorList>
            <person name="Tsai I.J."/>
        </authorList>
    </citation>
    <scope>NUCLEOTIDE SEQUENCE</scope>
    <source>
        <strain evidence="3">CCC161011</strain>
    </source>
</reference>
<dbReference type="Gene3D" id="3.10.20.90">
    <property type="entry name" value="Phosphatidylinositol 3-kinase Catalytic Subunit, Chain A, domain 1"/>
    <property type="match status" value="1"/>
</dbReference>
<dbReference type="AlphaFoldDB" id="A0A8H7CZF5"/>
<comment type="similarity">
    <text evidence="1 2">Belongs to the BolA/IbaG family.</text>
</comment>
<organism evidence="3 4">
    <name type="scientific">Mycena venus</name>
    <dbReference type="NCBI Taxonomy" id="2733690"/>
    <lineage>
        <taxon>Eukaryota</taxon>
        <taxon>Fungi</taxon>
        <taxon>Dikarya</taxon>
        <taxon>Basidiomycota</taxon>
        <taxon>Agaricomycotina</taxon>
        <taxon>Agaricomycetes</taxon>
        <taxon>Agaricomycetidae</taxon>
        <taxon>Agaricales</taxon>
        <taxon>Marasmiineae</taxon>
        <taxon>Mycenaceae</taxon>
        <taxon>Mycena</taxon>
    </lineage>
</organism>
<sequence>MYALSTRRWLPTALNLRRFTTPVPPLPVDAANKEQIIHNKLVERFSPSQLQIVDVSGGCGTFFAITIASEAFKGMPMVKQHQLVTRTIKEEIEEIHGLQIKTSTESTQ</sequence>
<evidence type="ECO:0000313" key="4">
    <source>
        <dbReference type="Proteomes" id="UP000620124"/>
    </source>
</evidence>
<dbReference type="Pfam" id="PF01722">
    <property type="entry name" value="BolA"/>
    <property type="match status" value="1"/>
</dbReference>
<gene>
    <name evidence="3" type="ORF">MVEN_01273100</name>
</gene>
<evidence type="ECO:0000313" key="3">
    <source>
        <dbReference type="EMBL" id="KAF7353053.1"/>
    </source>
</evidence>
<dbReference type="Proteomes" id="UP000620124">
    <property type="component" value="Unassembled WGS sequence"/>
</dbReference>
<dbReference type="InterPro" id="IPR036065">
    <property type="entry name" value="BolA-like_sf"/>
</dbReference>
<dbReference type="InterPro" id="IPR052275">
    <property type="entry name" value="Mt_Fe-S_assembly_factor"/>
</dbReference>
<dbReference type="PANTHER" id="PTHR46188:SF1">
    <property type="entry name" value="BOLA-LIKE PROTEIN 3"/>
    <property type="match status" value="1"/>
</dbReference>
<protein>
    <submittedName>
        <fullName evidence="3">Bola-like protein</fullName>
    </submittedName>
</protein>